<keyword evidence="8" id="KW-0449">Lipoprotein</keyword>
<dbReference type="PATRIC" id="fig|1618378.3.peg.683"/>
<keyword evidence="4 7" id="KW-0812">Transmembrane</keyword>
<dbReference type="AlphaFoldDB" id="A0A0G0Z1P5"/>
<comment type="function">
    <text evidence="7">Catalyzes the transfer of the diacylglyceryl group from phosphatidylglycerol to the sulfhydryl group of the N-terminal cysteine of a prolipoprotein, the first step in the formation of mature lipoproteins.</text>
</comment>
<dbReference type="PANTHER" id="PTHR30589">
    <property type="entry name" value="PROLIPOPROTEIN DIACYLGLYCERYL TRANSFERASE"/>
    <property type="match status" value="1"/>
</dbReference>
<keyword evidence="6 7" id="KW-0472">Membrane</keyword>
<keyword evidence="2 7" id="KW-1003">Cell membrane</keyword>
<evidence type="ECO:0000256" key="6">
    <source>
        <dbReference type="ARBA" id="ARBA00023136"/>
    </source>
</evidence>
<dbReference type="Pfam" id="PF01790">
    <property type="entry name" value="LGT"/>
    <property type="match status" value="1"/>
</dbReference>
<reference evidence="8 9" key="1">
    <citation type="journal article" date="2015" name="Nature">
        <title>rRNA introns, odd ribosomes, and small enigmatic genomes across a large radiation of phyla.</title>
        <authorList>
            <person name="Brown C.T."/>
            <person name="Hug L.A."/>
            <person name="Thomas B.C."/>
            <person name="Sharon I."/>
            <person name="Castelle C.J."/>
            <person name="Singh A."/>
            <person name="Wilkins M.J."/>
            <person name="Williams K.H."/>
            <person name="Banfield J.F."/>
        </authorList>
    </citation>
    <scope>NUCLEOTIDE SEQUENCE [LARGE SCALE GENOMIC DNA]</scope>
</reference>
<dbReference type="PANTHER" id="PTHR30589:SF0">
    <property type="entry name" value="PHOSPHATIDYLGLYCEROL--PROLIPOPROTEIN DIACYLGLYCERYL TRANSFERASE"/>
    <property type="match status" value="1"/>
</dbReference>
<gene>
    <name evidence="7" type="primary">lgt</name>
    <name evidence="8" type="ORF">UV06_C0007G0009</name>
</gene>
<dbReference type="PROSITE" id="PS01311">
    <property type="entry name" value="LGT"/>
    <property type="match status" value="1"/>
</dbReference>
<dbReference type="InterPro" id="IPR001640">
    <property type="entry name" value="Lgt"/>
</dbReference>
<evidence type="ECO:0000256" key="5">
    <source>
        <dbReference type="ARBA" id="ARBA00022989"/>
    </source>
</evidence>
<dbReference type="EC" id="2.5.1.145" evidence="7"/>
<dbReference type="Proteomes" id="UP000033854">
    <property type="component" value="Unassembled WGS sequence"/>
</dbReference>
<dbReference type="UniPathway" id="UPA00664"/>
<comment type="subcellular location">
    <subcellularLocation>
        <location evidence="7">Cell membrane</location>
        <topology evidence="7">Multi-pass membrane protein</topology>
    </subcellularLocation>
</comment>
<dbReference type="GO" id="GO:0008961">
    <property type="term" value="F:phosphatidylglycerol-prolipoprotein diacylglyceryl transferase activity"/>
    <property type="evidence" value="ECO:0007669"/>
    <property type="project" value="UniProtKB-UniRule"/>
</dbReference>
<feature type="transmembrane region" description="Helical" evidence="7">
    <location>
        <begin position="80"/>
        <end position="102"/>
    </location>
</feature>
<protein>
    <recommendedName>
        <fullName evidence="7">Phosphatidylglycerol--prolipoprotein diacylglyceryl transferase</fullName>
        <ecNumber evidence="7">2.5.1.145</ecNumber>
    </recommendedName>
</protein>
<keyword evidence="5 7" id="KW-1133">Transmembrane helix</keyword>
<evidence type="ECO:0000256" key="1">
    <source>
        <dbReference type="ARBA" id="ARBA00007150"/>
    </source>
</evidence>
<comment type="catalytic activity">
    <reaction evidence="7">
        <text>L-cysteinyl-[prolipoprotein] + a 1,2-diacyl-sn-glycero-3-phospho-(1'-sn-glycerol) = an S-1,2-diacyl-sn-glyceryl-L-cysteinyl-[prolipoprotein] + sn-glycerol 1-phosphate + H(+)</text>
        <dbReference type="Rhea" id="RHEA:56712"/>
        <dbReference type="Rhea" id="RHEA-COMP:14679"/>
        <dbReference type="Rhea" id="RHEA-COMP:14680"/>
        <dbReference type="ChEBI" id="CHEBI:15378"/>
        <dbReference type="ChEBI" id="CHEBI:29950"/>
        <dbReference type="ChEBI" id="CHEBI:57685"/>
        <dbReference type="ChEBI" id="CHEBI:64716"/>
        <dbReference type="ChEBI" id="CHEBI:140658"/>
        <dbReference type="EC" id="2.5.1.145"/>
    </reaction>
</comment>
<comment type="caution">
    <text evidence="8">The sequence shown here is derived from an EMBL/GenBank/DDBJ whole genome shotgun (WGS) entry which is preliminary data.</text>
</comment>
<feature type="transmembrane region" description="Helical" evidence="7">
    <location>
        <begin position="42"/>
        <end position="60"/>
    </location>
</feature>
<evidence type="ECO:0000256" key="7">
    <source>
        <dbReference type="HAMAP-Rule" id="MF_01147"/>
    </source>
</evidence>
<sequence length="224" mass="24988">MFDVLGITFYGYGFLIGLGIWVAMEIAIANRGEVKKEVLEKIMTWAVVGGVIGARIYHVVDYWGRYYSTNLNKILYFWEGGLGIWGALGGGVLGVLLFCYFNKLKFLKFFDILVVGMPLAQVIGRVGNYINGEIVGKNGEPLFAYEGVLNLVLFGLLWKISRKQRKTGFVFGMYLVGYGVIRAVLENLRPTESVWKISGVPMAIIFSLAAVLIGGYLIFQRKQS</sequence>
<evidence type="ECO:0000313" key="8">
    <source>
        <dbReference type="EMBL" id="KKS42679.1"/>
    </source>
</evidence>
<feature type="transmembrane region" description="Helical" evidence="7">
    <location>
        <begin position="197"/>
        <end position="219"/>
    </location>
</feature>
<feature type="binding site" evidence="7">
    <location>
        <position position="125"/>
    </location>
    <ligand>
        <name>a 1,2-diacyl-sn-glycero-3-phospho-(1'-sn-glycerol)</name>
        <dbReference type="ChEBI" id="CHEBI:64716"/>
    </ligand>
</feature>
<accession>A0A0G0Z1P5</accession>
<evidence type="ECO:0000256" key="2">
    <source>
        <dbReference type="ARBA" id="ARBA00022475"/>
    </source>
</evidence>
<evidence type="ECO:0000256" key="3">
    <source>
        <dbReference type="ARBA" id="ARBA00022679"/>
    </source>
</evidence>
<organism evidence="8 9">
    <name type="scientific">Candidatus Collierbacteria bacterium GW2011_GWA2_42_17</name>
    <dbReference type="NCBI Taxonomy" id="1618378"/>
    <lineage>
        <taxon>Bacteria</taxon>
        <taxon>Candidatus Collieribacteriota</taxon>
    </lineage>
</organism>
<evidence type="ECO:0000256" key="4">
    <source>
        <dbReference type="ARBA" id="ARBA00022692"/>
    </source>
</evidence>
<evidence type="ECO:0000313" key="9">
    <source>
        <dbReference type="Proteomes" id="UP000033854"/>
    </source>
</evidence>
<name>A0A0G0Z1P5_9BACT</name>
<feature type="transmembrane region" description="Helical" evidence="7">
    <location>
        <begin position="142"/>
        <end position="160"/>
    </location>
</feature>
<proteinExistence type="inferred from homology"/>
<keyword evidence="3 7" id="KW-0808">Transferase</keyword>
<dbReference type="GO" id="GO:0042158">
    <property type="term" value="P:lipoprotein biosynthetic process"/>
    <property type="evidence" value="ECO:0007669"/>
    <property type="project" value="UniProtKB-UniRule"/>
</dbReference>
<feature type="transmembrane region" description="Helical" evidence="7">
    <location>
        <begin position="109"/>
        <end position="130"/>
    </location>
</feature>
<feature type="transmembrane region" description="Helical" evidence="7">
    <location>
        <begin position="12"/>
        <end position="30"/>
    </location>
</feature>
<dbReference type="EMBL" id="LCDA01000007">
    <property type="protein sequence ID" value="KKS42679.1"/>
    <property type="molecule type" value="Genomic_DNA"/>
</dbReference>
<dbReference type="GO" id="GO:0005886">
    <property type="term" value="C:plasma membrane"/>
    <property type="evidence" value="ECO:0007669"/>
    <property type="project" value="UniProtKB-SubCell"/>
</dbReference>
<comment type="pathway">
    <text evidence="7">Protein modification; lipoprotein biosynthesis (diacylglyceryl transfer).</text>
</comment>
<dbReference type="HAMAP" id="MF_01147">
    <property type="entry name" value="Lgt"/>
    <property type="match status" value="1"/>
</dbReference>
<feature type="transmembrane region" description="Helical" evidence="7">
    <location>
        <begin position="167"/>
        <end position="185"/>
    </location>
</feature>
<comment type="similarity">
    <text evidence="1 7">Belongs to the Lgt family.</text>
</comment>